<keyword evidence="4" id="KW-0540">Nuclease</keyword>
<dbReference type="GO" id="GO:0005634">
    <property type="term" value="C:nucleus"/>
    <property type="evidence" value="ECO:0007669"/>
    <property type="project" value="UniProtKB-ARBA"/>
</dbReference>
<dbReference type="AlphaFoldDB" id="A0AAE1HL89"/>
<dbReference type="Proteomes" id="UP001219518">
    <property type="component" value="Unassembled WGS sequence"/>
</dbReference>
<dbReference type="EMBL" id="JAHWGI010001145">
    <property type="protein sequence ID" value="KAK3923394.1"/>
    <property type="molecule type" value="Genomic_DNA"/>
</dbReference>
<sequence length="171" mass="19659">MNVNIHPVLKDLLAFGCKDHRLAPAAFAVFMDLSEVRVVWDLQYHFCKALDLIYLTGKENQDNTEANIYLPLPASYTVSPAWLQEVQECLSTKDRGFTLALKDADSTIVYYSITEGLVTPDSPDLVQLRKASEERKRLMQTELWRKRDQLYEGAQCNSNSKNDYEYQDSEL</sequence>
<feature type="domain" description="tRNA-splicing endonuclease subunit Sen15" evidence="3">
    <location>
        <begin position="29"/>
        <end position="121"/>
    </location>
</feature>
<comment type="caution">
    <text evidence="4">The sequence shown here is derived from an EMBL/GenBank/DDBJ whole genome shotgun (WGS) entry which is preliminary data.</text>
</comment>
<accession>A0AAE1HL89</accession>
<protein>
    <submittedName>
        <fullName evidence="4">tRNA-splicing endonuclease subunit Sen15</fullName>
    </submittedName>
</protein>
<organism evidence="4 5">
    <name type="scientific">Frankliniella fusca</name>
    <dbReference type="NCBI Taxonomy" id="407009"/>
    <lineage>
        <taxon>Eukaryota</taxon>
        <taxon>Metazoa</taxon>
        <taxon>Ecdysozoa</taxon>
        <taxon>Arthropoda</taxon>
        <taxon>Hexapoda</taxon>
        <taxon>Insecta</taxon>
        <taxon>Pterygota</taxon>
        <taxon>Neoptera</taxon>
        <taxon>Paraneoptera</taxon>
        <taxon>Thysanoptera</taxon>
        <taxon>Terebrantia</taxon>
        <taxon>Thripoidea</taxon>
        <taxon>Thripidae</taxon>
        <taxon>Frankliniella</taxon>
    </lineage>
</organism>
<name>A0AAE1HL89_9NEOP</name>
<dbReference type="SUPFAM" id="SSF53032">
    <property type="entry name" value="tRNA-intron endonuclease catalytic domain-like"/>
    <property type="match status" value="1"/>
</dbReference>
<keyword evidence="4" id="KW-0378">Hydrolase</keyword>
<dbReference type="GO" id="GO:0003676">
    <property type="term" value="F:nucleic acid binding"/>
    <property type="evidence" value="ECO:0007669"/>
    <property type="project" value="InterPro"/>
</dbReference>
<dbReference type="InterPro" id="IPR018593">
    <property type="entry name" value="tRNA-endonuc_su_Sen15"/>
</dbReference>
<evidence type="ECO:0000313" key="5">
    <source>
        <dbReference type="Proteomes" id="UP001219518"/>
    </source>
</evidence>
<evidence type="ECO:0000256" key="2">
    <source>
        <dbReference type="ARBA" id="ARBA00022694"/>
    </source>
</evidence>
<dbReference type="PANTHER" id="PTHR28582">
    <property type="entry name" value="TRNA-SPLICING ENDONUCLEASE SUBUNIT SEN15"/>
    <property type="match status" value="1"/>
</dbReference>
<comment type="similarity">
    <text evidence="1">Belongs to the SEN15 family.</text>
</comment>
<dbReference type="Gene3D" id="3.40.1350.10">
    <property type="match status" value="1"/>
</dbReference>
<evidence type="ECO:0000256" key="1">
    <source>
        <dbReference type="ARBA" id="ARBA00006091"/>
    </source>
</evidence>
<dbReference type="InterPro" id="IPR011856">
    <property type="entry name" value="tRNA_endonuc-like_dom_sf"/>
</dbReference>
<reference evidence="4" key="1">
    <citation type="submission" date="2021-07" db="EMBL/GenBank/DDBJ databases">
        <authorList>
            <person name="Catto M.A."/>
            <person name="Jacobson A."/>
            <person name="Kennedy G."/>
            <person name="Labadie P."/>
            <person name="Hunt B.G."/>
            <person name="Srinivasan R."/>
        </authorList>
    </citation>
    <scope>NUCLEOTIDE SEQUENCE</scope>
    <source>
        <strain evidence="4">PL_HMW_Pooled</strain>
        <tissue evidence="4">Head</tissue>
    </source>
</reference>
<proteinExistence type="inferred from homology"/>
<gene>
    <name evidence="4" type="ORF">KUF71_001805</name>
</gene>
<reference evidence="4" key="2">
    <citation type="journal article" date="2023" name="BMC Genomics">
        <title>Pest status, molecular evolution, and epigenetic factors derived from the genome assembly of Frankliniella fusca, a thysanopteran phytovirus vector.</title>
        <authorList>
            <person name="Catto M.A."/>
            <person name="Labadie P.E."/>
            <person name="Jacobson A.L."/>
            <person name="Kennedy G.G."/>
            <person name="Srinivasan R."/>
            <person name="Hunt B.G."/>
        </authorList>
    </citation>
    <scope>NUCLEOTIDE SEQUENCE</scope>
    <source>
        <strain evidence="4">PL_HMW_Pooled</strain>
    </source>
</reference>
<dbReference type="GO" id="GO:0004519">
    <property type="term" value="F:endonuclease activity"/>
    <property type="evidence" value="ECO:0007669"/>
    <property type="project" value="UniProtKB-KW"/>
</dbReference>
<dbReference type="GO" id="GO:0006388">
    <property type="term" value="P:tRNA splicing, via endonucleolytic cleavage and ligation"/>
    <property type="evidence" value="ECO:0007669"/>
    <property type="project" value="InterPro"/>
</dbReference>
<keyword evidence="5" id="KW-1185">Reference proteome</keyword>
<keyword evidence="2" id="KW-0819">tRNA processing</keyword>
<keyword evidence="4" id="KW-0255">Endonuclease</keyword>
<evidence type="ECO:0000313" key="4">
    <source>
        <dbReference type="EMBL" id="KAK3923394.1"/>
    </source>
</evidence>
<dbReference type="InterPro" id="IPR036167">
    <property type="entry name" value="tRNA_intron_Endo_cat-like_sf"/>
</dbReference>
<dbReference type="PANTHER" id="PTHR28582:SF1">
    <property type="entry name" value="TRNA-SPLICING ENDONUCLEASE SUBUNIT SEN15"/>
    <property type="match status" value="1"/>
</dbReference>
<evidence type="ECO:0000259" key="3">
    <source>
        <dbReference type="Pfam" id="PF09631"/>
    </source>
</evidence>
<dbReference type="Pfam" id="PF09631">
    <property type="entry name" value="Sen15"/>
    <property type="match status" value="1"/>
</dbReference>